<dbReference type="InterPro" id="IPR036565">
    <property type="entry name" value="Mur-like_cat_sf"/>
</dbReference>
<dbReference type="GO" id="GO:0008360">
    <property type="term" value="P:regulation of cell shape"/>
    <property type="evidence" value="ECO:0007669"/>
    <property type="project" value="UniProtKB-KW"/>
</dbReference>
<dbReference type="Gene3D" id="3.90.190.20">
    <property type="entry name" value="Mur ligase, C-terminal domain"/>
    <property type="match status" value="1"/>
</dbReference>
<dbReference type="GO" id="GO:0051301">
    <property type="term" value="P:cell division"/>
    <property type="evidence" value="ECO:0007669"/>
    <property type="project" value="UniProtKB-KW"/>
</dbReference>
<dbReference type="Pfam" id="PF02873">
    <property type="entry name" value="MurB_C"/>
    <property type="match status" value="1"/>
</dbReference>
<dbReference type="Gene3D" id="3.30.465.10">
    <property type="match status" value="1"/>
</dbReference>
<dbReference type="Gene3D" id="3.90.78.10">
    <property type="entry name" value="UDP-N-acetylenolpyruvoylglucosamine reductase, C-terminal domain"/>
    <property type="match status" value="1"/>
</dbReference>
<evidence type="ECO:0000313" key="24">
    <source>
        <dbReference type="EMBL" id="ACB75918.1"/>
    </source>
</evidence>
<keyword evidence="13" id="KW-0067">ATP-binding</keyword>
<sequence length="796" mass="86039">MSDAALPSVFGRSVRRIHCVGAGGMGVAPLAIYLRRLGFTVSGEDDAMMPEVRELLERAGVRVGPMDADCELMVHSSAIAPAHPAFAAARARGLRCVRRGEMLAEVVSGKKFVAVCGSHGKTTTTAMLITALRSAGFPAGYVLGGLFTDGSSPADVGTNEWVVAEVDESDGTIERFVPEITVAVNLDWDHPDHYRDRAELEQTFHHLFARTRGLVLFSAECAVSRRSATELAAMEEHRIEAEITGPNFLSFGTAGDFSGRIVREDGARMTLQLDGRFASRETAVQARGAFNAANATAALAAAQVMGARPGGDALANYPGVRRRQTVLHDDAFTVIEDYAHHPGEIRALLGSLRERLRRKQPAADKRGAVGRLIVVFQPHRFSRTAQFKVDFAQALGAADWLYLLDVYGAGEAPRTGGMTADVAAAAGRQNPMLPIDYQPGADRRWFDALDRQVRPGDLVAFVGAGDIDRKARAWIERRTRKPRRAGDWDAVLTKLQRVVSAETSLRRDELLGPKTTMRVGGPARIYAEPASVADLQALLRTATAVPVEVFILGRGSNLLVPDEGVEGLVISLAHEAWAQFEVRPDGRIWVGAGLRLKNLCGLAAKAGLSGFEFLEGIPGNVGGALRMNAGAMGGWMFDVVDELQLMTMAGEVQSLPRTALKVTYRHCPELERAIGLGALLRRPAYANAEVVNQQIAAYRTKRQATQPREPSAGCIFKNPPGTSAGRLIDESGLKGTRVGDAEVSPVHANFIINRGHATAAEVLELVRRVRARVKEVKGINLEPEVLLYGKLWEDVL</sequence>
<feature type="active site" evidence="22">
    <location>
        <position position="784"/>
    </location>
</feature>
<dbReference type="SUPFAM" id="SSF56176">
    <property type="entry name" value="FAD-binding/transporter-associated domain-like"/>
    <property type="match status" value="1"/>
</dbReference>
<evidence type="ECO:0000256" key="20">
    <source>
        <dbReference type="ARBA" id="ARBA00031026"/>
    </source>
</evidence>
<keyword evidence="7 22" id="KW-0963">Cytoplasm</keyword>
<evidence type="ECO:0000256" key="21">
    <source>
        <dbReference type="ARBA" id="ARBA00048914"/>
    </source>
</evidence>
<evidence type="ECO:0000256" key="15">
    <source>
        <dbReference type="ARBA" id="ARBA00022960"/>
    </source>
</evidence>
<keyword evidence="12 22" id="KW-0274">FAD</keyword>
<dbReference type="InterPro" id="IPR004101">
    <property type="entry name" value="Mur_ligase_C"/>
</dbReference>
<protein>
    <recommendedName>
        <fullName evidence="6 22">UDP-N-acetylenolpyruvoylglucosamine reductase</fullName>
        <ecNumber evidence="5 22">1.3.1.98</ecNumber>
    </recommendedName>
    <alternativeName>
        <fullName evidence="20 22">UDP-N-acetylmuramate dehydrogenase</fullName>
    </alternativeName>
</protein>
<dbReference type="GO" id="GO:0008762">
    <property type="term" value="F:UDP-N-acetylmuramate dehydrogenase activity"/>
    <property type="evidence" value="ECO:0007669"/>
    <property type="project" value="UniProtKB-UniRule"/>
</dbReference>
<keyword evidence="18 22" id="KW-0131">Cell cycle</keyword>
<dbReference type="InterPro" id="IPR013221">
    <property type="entry name" value="Mur_ligase_cen"/>
</dbReference>
<evidence type="ECO:0000256" key="19">
    <source>
        <dbReference type="ARBA" id="ARBA00023316"/>
    </source>
</evidence>
<dbReference type="RefSeq" id="WP_012375453.1">
    <property type="nucleotide sequence ID" value="NC_010571.1"/>
</dbReference>
<dbReference type="PROSITE" id="PS51387">
    <property type="entry name" value="FAD_PCMH"/>
    <property type="match status" value="1"/>
</dbReference>
<dbReference type="HAMAP" id="MF_00037">
    <property type="entry name" value="MurB"/>
    <property type="match status" value="1"/>
</dbReference>
<comment type="catalytic activity">
    <reaction evidence="21 22">
        <text>UDP-N-acetyl-alpha-D-muramate + NADP(+) = UDP-N-acetyl-3-O-(1-carboxyvinyl)-alpha-D-glucosamine + NADPH + H(+)</text>
        <dbReference type="Rhea" id="RHEA:12248"/>
        <dbReference type="ChEBI" id="CHEBI:15378"/>
        <dbReference type="ChEBI" id="CHEBI:57783"/>
        <dbReference type="ChEBI" id="CHEBI:58349"/>
        <dbReference type="ChEBI" id="CHEBI:68483"/>
        <dbReference type="ChEBI" id="CHEBI:70757"/>
        <dbReference type="EC" id="1.3.1.98"/>
    </reaction>
</comment>
<evidence type="ECO:0000256" key="2">
    <source>
        <dbReference type="ARBA" id="ARBA00003921"/>
    </source>
</evidence>
<dbReference type="SUPFAM" id="SSF53623">
    <property type="entry name" value="MurD-like peptide ligases, catalytic domain"/>
    <property type="match status" value="1"/>
</dbReference>
<evidence type="ECO:0000256" key="5">
    <source>
        <dbReference type="ARBA" id="ARBA00012518"/>
    </source>
</evidence>
<keyword evidence="17 22" id="KW-0560">Oxidoreductase</keyword>
<dbReference type="InterPro" id="IPR036635">
    <property type="entry name" value="MurB_C_sf"/>
</dbReference>
<dbReference type="KEGG" id="ote:Oter_2637"/>
<comment type="pathway">
    <text evidence="4 22">Cell wall biogenesis; peptidoglycan biosynthesis.</text>
</comment>
<dbReference type="InterPro" id="IPR006094">
    <property type="entry name" value="Oxid_FAD_bind_N"/>
</dbReference>
<dbReference type="GO" id="GO:0071949">
    <property type="term" value="F:FAD binding"/>
    <property type="evidence" value="ECO:0007669"/>
    <property type="project" value="InterPro"/>
</dbReference>
<keyword evidence="10 22" id="KW-0285">Flavoprotein</keyword>
<dbReference type="InterPro" id="IPR016167">
    <property type="entry name" value="FAD-bd_PCMH_sub1"/>
</dbReference>
<evidence type="ECO:0000256" key="12">
    <source>
        <dbReference type="ARBA" id="ARBA00022827"/>
    </source>
</evidence>
<comment type="similarity">
    <text evidence="22">Belongs to the MurB family.</text>
</comment>
<keyword evidence="14 22" id="KW-0521">NADP</keyword>
<dbReference type="Gene3D" id="3.40.50.720">
    <property type="entry name" value="NAD(P)-binding Rossmann-like Domain"/>
    <property type="match status" value="1"/>
</dbReference>
<comment type="cofactor">
    <cofactor evidence="1 22">
        <name>FAD</name>
        <dbReference type="ChEBI" id="CHEBI:57692"/>
    </cofactor>
</comment>
<keyword evidence="19 22" id="KW-0961">Cell wall biogenesis/degradation</keyword>
<dbReference type="SUPFAM" id="SSF53244">
    <property type="entry name" value="MurD-like peptide ligases, peptide-binding domain"/>
    <property type="match status" value="1"/>
</dbReference>
<dbReference type="EC" id="1.3.1.98" evidence="5 22"/>
<organism evidence="24 25">
    <name type="scientific">Opitutus terrae (strain DSM 11246 / JCM 15787 / PB90-1)</name>
    <dbReference type="NCBI Taxonomy" id="452637"/>
    <lineage>
        <taxon>Bacteria</taxon>
        <taxon>Pseudomonadati</taxon>
        <taxon>Verrucomicrobiota</taxon>
        <taxon>Opitutia</taxon>
        <taxon>Opitutales</taxon>
        <taxon>Opitutaceae</taxon>
        <taxon>Opitutus</taxon>
    </lineage>
</organism>
<dbReference type="GO" id="GO:0071555">
    <property type="term" value="P:cell wall organization"/>
    <property type="evidence" value="ECO:0007669"/>
    <property type="project" value="UniProtKB-KW"/>
</dbReference>
<evidence type="ECO:0000313" key="25">
    <source>
        <dbReference type="Proteomes" id="UP000007013"/>
    </source>
</evidence>
<dbReference type="Pfam" id="PF02875">
    <property type="entry name" value="Mur_ligase_C"/>
    <property type="match status" value="1"/>
</dbReference>
<dbReference type="InterPro" id="IPR016166">
    <property type="entry name" value="FAD-bd_PCMH"/>
</dbReference>
<reference evidence="24 25" key="1">
    <citation type="journal article" date="2011" name="J. Bacteriol.">
        <title>Genome sequence of the verrucomicrobium Opitutus terrae PB90-1, an abundant inhabitant of rice paddy soil ecosystems.</title>
        <authorList>
            <person name="van Passel M.W."/>
            <person name="Kant R."/>
            <person name="Palva A."/>
            <person name="Copeland A."/>
            <person name="Lucas S."/>
            <person name="Lapidus A."/>
            <person name="Glavina del Rio T."/>
            <person name="Pitluck S."/>
            <person name="Goltsman E."/>
            <person name="Clum A."/>
            <person name="Sun H."/>
            <person name="Schmutz J."/>
            <person name="Larimer F.W."/>
            <person name="Land M.L."/>
            <person name="Hauser L."/>
            <person name="Kyrpides N."/>
            <person name="Mikhailova N."/>
            <person name="Richardson P.P."/>
            <person name="Janssen P.H."/>
            <person name="de Vos W.M."/>
            <person name="Smidt H."/>
        </authorList>
    </citation>
    <scope>NUCLEOTIDE SEQUENCE [LARGE SCALE GENOMIC DNA]</scope>
    <source>
        <strain evidence="25">DSM 11246 / JCM 15787 / PB90-1</strain>
    </source>
</reference>
<dbReference type="SUPFAM" id="SSF51984">
    <property type="entry name" value="MurCD N-terminal domain"/>
    <property type="match status" value="1"/>
</dbReference>
<gene>
    <name evidence="22" type="primary">murB</name>
    <name evidence="24" type="ordered locus">Oter_2637</name>
</gene>
<dbReference type="EMBL" id="CP001032">
    <property type="protein sequence ID" value="ACB75918.1"/>
    <property type="molecule type" value="Genomic_DNA"/>
</dbReference>
<dbReference type="UniPathway" id="UPA00219"/>
<evidence type="ECO:0000256" key="6">
    <source>
        <dbReference type="ARBA" id="ARBA00015188"/>
    </source>
</evidence>
<keyword evidence="9 22" id="KW-0132">Cell division</keyword>
<feature type="domain" description="FAD-binding PCMH-type" evidence="23">
    <location>
        <begin position="518"/>
        <end position="701"/>
    </location>
</feature>
<accession>B1ZUU8</accession>
<dbReference type="InterPro" id="IPR036615">
    <property type="entry name" value="Mur_ligase_C_dom_sf"/>
</dbReference>
<evidence type="ECO:0000256" key="17">
    <source>
        <dbReference type="ARBA" id="ARBA00023002"/>
    </source>
</evidence>
<dbReference type="Gene3D" id="3.40.1190.10">
    <property type="entry name" value="Mur-like, catalytic domain"/>
    <property type="match status" value="1"/>
</dbReference>
<dbReference type="Pfam" id="PF01225">
    <property type="entry name" value="Mur_ligase"/>
    <property type="match status" value="1"/>
</dbReference>
<evidence type="ECO:0000256" key="11">
    <source>
        <dbReference type="ARBA" id="ARBA00022741"/>
    </source>
</evidence>
<evidence type="ECO:0000256" key="13">
    <source>
        <dbReference type="ARBA" id="ARBA00022840"/>
    </source>
</evidence>
<keyword evidence="25" id="KW-1185">Reference proteome</keyword>
<evidence type="ECO:0000256" key="1">
    <source>
        <dbReference type="ARBA" id="ARBA00001974"/>
    </source>
</evidence>
<comment type="subcellular location">
    <subcellularLocation>
        <location evidence="3 22">Cytoplasm</location>
    </subcellularLocation>
</comment>
<dbReference type="PANTHER" id="PTHR43445">
    <property type="entry name" value="UDP-N-ACETYLMURAMATE--L-ALANINE LIGASE-RELATED"/>
    <property type="match status" value="1"/>
</dbReference>
<dbReference type="eggNOG" id="COG0773">
    <property type="taxonomic scope" value="Bacteria"/>
</dbReference>
<dbReference type="InterPro" id="IPR003170">
    <property type="entry name" value="MurB"/>
</dbReference>
<dbReference type="GO" id="GO:0005524">
    <property type="term" value="F:ATP binding"/>
    <property type="evidence" value="ECO:0007669"/>
    <property type="project" value="UniProtKB-KW"/>
</dbReference>
<dbReference type="Pfam" id="PF01565">
    <property type="entry name" value="FAD_binding_4"/>
    <property type="match status" value="1"/>
</dbReference>
<evidence type="ECO:0000256" key="16">
    <source>
        <dbReference type="ARBA" id="ARBA00022984"/>
    </source>
</evidence>
<keyword evidence="15 22" id="KW-0133">Cell shape</keyword>
<dbReference type="SUPFAM" id="SSF56194">
    <property type="entry name" value="Uridine diphospho-N-Acetylenolpyruvylglucosamine reductase, MurB, C-terminal domain"/>
    <property type="match status" value="1"/>
</dbReference>
<dbReference type="InterPro" id="IPR016169">
    <property type="entry name" value="FAD-bd_PCMH_sub2"/>
</dbReference>
<evidence type="ECO:0000259" key="23">
    <source>
        <dbReference type="PROSITE" id="PS51387"/>
    </source>
</evidence>
<keyword evidence="11" id="KW-0547">Nucleotide-binding</keyword>
<dbReference type="InterPro" id="IPR050061">
    <property type="entry name" value="MurCDEF_pg_biosynth"/>
</dbReference>
<dbReference type="eggNOG" id="COG0812">
    <property type="taxonomic scope" value="Bacteria"/>
</dbReference>
<dbReference type="NCBIfam" id="TIGR00179">
    <property type="entry name" value="murB"/>
    <property type="match status" value="1"/>
</dbReference>
<dbReference type="STRING" id="452637.Oter_2637"/>
<dbReference type="GO" id="GO:0009252">
    <property type="term" value="P:peptidoglycan biosynthetic process"/>
    <property type="evidence" value="ECO:0007669"/>
    <property type="project" value="UniProtKB-UniRule"/>
</dbReference>
<evidence type="ECO:0000256" key="9">
    <source>
        <dbReference type="ARBA" id="ARBA00022618"/>
    </source>
</evidence>
<dbReference type="OrthoDB" id="9804126at2"/>
<dbReference type="InterPro" id="IPR000713">
    <property type="entry name" value="Mur_ligase_N"/>
</dbReference>
<feature type="active site" evidence="22">
    <location>
        <position position="665"/>
    </location>
</feature>
<evidence type="ECO:0000256" key="14">
    <source>
        <dbReference type="ARBA" id="ARBA00022857"/>
    </source>
</evidence>
<evidence type="ECO:0000256" key="4">
    <source>
        <dbReference type="ARBA" id="ARBA00004752"/>
    </source>
</evidence>
<keyword evidence="16 22" id="KW-0573">Peptidoglycan synthesis</keyword>
<dbReference type="Gene3D" id="3.30.43.10">
    <property type="entry name" value="Uridine Diphospho-n-acetylenolpyruvylglucosamine Reductase, domain 2"/>
    <property type="match status" value="1"/>
</dbReference>
<evidence type="ECO:0000256" key="7">
    <source>
        <dbReference type="ARBA" id="ARBA00022490"/>
    </source>
</evidence>
<dbReference type="Proteomes" id="UP000007013">
    <property type="component" value="Chromosome"/>
</dbReference>
<dbReference type="InterPro" id="IPR011601">
    <property type="entry name" value="MurB_C"/>
</dbReference>
<keyword evidence="8" id="KW-0436">Ligase</keyword>
<dbReference type="NCBIfam" id="NF010480">
    <property type="entry name" value="PRK13905.1"/>
    <property type="match status" value="1"/>
</dbReference>
<dbReference type="Pfam" id="PF08245">
    <property type="entry name" value="Mur_ligase_M"/>
    <property type="match status" value="1"/>
</dbReference>
<name>B1ZUU8_OPITP</name>
<feature type="active site" description="Proton donor" evidence="22">
    <location>
        <position position="714"/>
    </location>
</feature>
<proteinExistence type="inferred from homology"/>
<dbReference type="AlphaFoldDB" id="B1ZUU8"/>
<dbReference type="PANTHER" id="PTHR43445:SF3">
    <property type="entry name" value="UDP-N-ACETYLMURAMATE--L-ALANINE LIGASE"/>
    <property type="match status" value="1"/>
</dbReference>
<dbReference type="GO" id="GO:0005737">
    <property type="term" value="C:cytoplasm"/>
    <property type="evidence" value="ECO:0007669"/>
    <property type="project" value="UniProtKB-SubCell"/>
</dbReference>
<evidence type="ECO:0000256" key="18">
    <source>
        <dbReference type="ARBA" id="ARBA00023306"/>
    </source>
</evidence>
<evidence type="ECO:0000256" key="10">
    <source>
        <dbReference type="ARBA" id="ARBA00022630"/>
    </source>
</evidence>
<evidence type="ECO:0000256" key="22">
    <source>
        <dbReference type="HAMAP-Rule" id="MF_00037"/>
    </source>
</evidence>
<dbReference type="InterPro" id="IPR036318">
    <property type="entry name" value="FAD-bd_PCMH-like_sf"/>
</dbReference>
<dbReference type="HOGENOM" id="CLU_373732_0_0_0"/>
<evidence type="ECO:0000256" key="8">
    <source>
        <dbReference type="ARBA" id="ARBA00022598"/>
    </source>
</evidence>
<comment type="function">
    <text evidence="2 22">Cell wall formation.</text>
</comment>
<dbReference type="GO" id="GO:0016881">
    <property type="term" value="F:acid-amino acid ligase activity"/>
    <property type="evidence" value="ECO:0007669"/>
    <property type="project" value="InterPro"/>
</dbReference>
<evidence type="ECO:0000256" key="3">
    <source>
        <dbReference type="ARBA" id="ARBA00004496"/>
    </source>
</evidence>